<comment type="caution">
    <text evidence="1">The sequence shown here is derived from an EMBL/GenBank/DDBJ whole genome shotgun (WGS) entry which is preliminary data.</text>
</comment>
<accession>A0AAD8HCU7</accession>
<protein>
    <submittedName>
        <fullName evidence="1">Uncharacterized protein</fullName>
    </submittedName>
</protein>
<organism evidence="1 2">
    <name type="scientific">Heracleum sosnowskyi</name>
    <dbReference type="NCBI Taxonomy" id="360622"/>
    <lineage>
        <taxon>Eukaryota</taxon>
        <taxon>Viridiplantae</taxon>
        <taxon>Streptophyta</taxon>
        <taxon>Embryophyta</taxon>
        <taxon>Tracheophyta</taxon>
        <taxon>Spermatophyta</taxon>
        <taxon>Magnoliopsida</taxon>
        <taxon>eudicotyledons</taxon>
        <taxon>Gunneridae</taxon>
        <taxon>Pentapetalae</taxon>
        <taxon>asterids</taxon>
        <taxon>campanulids</taxon>
        <taxon>Apiales</taxon>
        <taxon>Apiaceae</taxon>
        <taxon>Apioideae</taxon>
        <taxon>apioid superclade</taxon>
        <taxon>Tordylieae</taxon>
        <taxon>Tordyliinae</taxon>
        <taxon>Heracleum</taxon>
    </lineage>
</organism>
<keyword evidence="2" id="KW-1185">Reference proteome</keyword>
<reference evidence="1" key="2">
    <citation type="submission" date="2023-05" db="EMBL/GenBank/DDBJ databases">
        <authorList>
            <person name="Schelkunov M.I."/>
        </authorList>
    </citation>
    <scope>NUCLEOTIDE SEQUENCE</scope>
    <source>
        <strain evidence="1">Hsosn_3</strain>
        <tissue evidence="1">Leaf</tissue>
    </source>
</reference>
<proteinExistence type="predicted"/>
<name>A0AAD8HCU7_9APIA</name>
<reference evidence="1" key="1">
    <citation type="submission" date="2023-02" db="EMBL/GenBank/DDBJ databases">
        <title>Genome of toxic invasive species Heracleum sosnowskyi carries increased number of genes despite the absence of recent whole-genome duplications.</title>
        <authorList>
            <person name="Schelkunov M."/>
            <person name="Shtratnikova V."/>
            <person name="Makarenko M."/>
            <person name="Klepikova A."/>
            <person name="Omelchenko D."/>
            <person name="Novikova G."/>
            <person name="Obukhova E."/>
            <person name="Bogdanov V."/>
            <person name="Penin A."/>
            <person name="Logacheva M."/>
        </authorList>
    </citation>
    <scope>NUCLEOTIDE SEQUENCE</scope>
    <source>
        <strain evidence="1">Hsosn_3</strain>
        <tissue evidence="1">Leaf</tissue>
    </source>
</reference>
<gene>
    <name evidence="1" type="ORF">POM88_040743</name>
</gene>
<dbReference type="PANTHER" id="PTHR36702:SF1">
    <property type="entry name" value="HOLLIDAY JUNCTION RESOLVASE"/>
    <property type="match status" value="1"/>
</dbReference>
<dbReference type="PANTHER" id="PTHR36702">
    <property type="entry name" value="HOLLIDAY JUNCTION RESOLVASE"/>
    <property type="match status" value="1"/>
</dbReference>
<sequence>MFNETLLNVLVSLIDLLMIGRELEYLFVVIVIHKYRDSQGKLKGNYRMLLSTTLEITLIIKSLYELGEMGRVIAVLANTFVSGPTMPDDMLSQCRPNLWNEVAAPYLDSGMSRCPDQFLAPGTKMKSILSSINV</sequence>
<evidence type="ECO:0000313" key="1">
    <source>
        <dbReference type="EMBL" id="KAK1365182.1"/>
    </source>
</evidence>
<dbReference type="AlphaFoldDB" id="A0AAD8HCU7"/>
<dbReference type="EMBL" id="JAUIZM010000009">
    <property type="protein sequence ID" value="KAK1365182.1"/>
    <property type="molecule type" value="Genomic_DNA"/>
</dbReference>
<evidence type="ECO:0000313" key="2">
    <source>
        <dbReference type="Proteomes" id="UP001237642"/>
    </source>
</evidence>
<dbReference type="Proteomes" id="UP001237642">
    <property type="component" value="Unassembled WGS sequence"/>
</dbReference>